<gene>
    <name evidence="6" type="ORF">EAV92_22005</name>
</gene>
<protein>
    <submittedName>
        <fullName evidence="6">LrgB family protein</fullName>
    </submittedName>
</protein>
<accession>A0A3G3K5P0</accession>
<keyword evidence="3 5" id="KW-1133">Transmembrane helix</keyword>
<evidence type="ECO:0000256" key="3">
    <source>
        <dbReference type="ARBA" id="ARBA00022989"/>
    </source>
</evidence>
<evidence type="ECO:0000313" key="6">
    <source>
        <dbReference type="EMBL" id="AYQ75774.1"/>
    </source>
</evidence>
<keyword evidence="4 5" id="KW-0472">Membrane</keyword>
<dbReference type="Proteomes" id="UP000269097">
    <property type="component" value="Chromosome"/>
</dbReference>
<dbReference type="InterPro" id="IPR007300">
    <property type="entry name" value="CidB/LrgB"/>
</dbReference>
<keyword evidence="2 5" id="KW-0812">Transmembrane</keyword>
<evidence type="ECO:0000256" key="1">
    <source>
        <dbReference type="ARBA" id="ARBA00004141"/>
    </source>
</evidence>
<feature type="transmembrane region" description="Helical" evidence="5">
    <location>
        <begin position="194"/>
        <end position="221"/>
    </location>
</feature>
<sequence>MLPAICFLITLAIYYGVKKLYRVHPKPYLTPLLITPVIVVAVLLLSRTPYPTYRSGAHWISDMIGPATVALAVPIYKNLHVFKKHAFVIVTSVLFGSTVAILTSAGLAKVLHLSNQLIESIAPRSATTPIAMSISRMTGGIPTVTAILVLATGLLGMMFGPAVIRACRIRNEVARGVLFGTGAHTAGTSKAFEFGAVAGSISSIAMILTAFFTVFSMPWVLRWFL</sequence>
<dbReference type="RefSeq" id="WP_123043854.1">
    <property type="nucleotide sequence ID" value="NZ_CP033433.1"/>
</dbReference>
<dbReference type="AlphaFoldDB" id="A0A3G3K5P0"/>
<organism evidence="6 7">
    <name type="scientific">Cohnella candidum</name>
    <dbReference type="NCBI Taxonomy" id="2674991"/>
    <lineage>
        <taxon>Bacteria</taxon>
        <taxon>Bacillati</taxon>
        <taxon>Bacillota</taxon>
        <taxon>Bacilli</taxon>
        <taxon>Bacillales</taxon>
        <taxon>Paenibacillaceae</taxon>
        <taxon>Cohnella</taxon>
    </lineage>
</organism>
<reference evidence="6 7" key="1">
    <citation type="submission" date="2018-10" db="EMBL/GenBank/DDBJ databases">
        <title>Genome Sequence of Cohnella sp.</title>
        <authorList>
            <person name="Srinivasan S."/>
            <person name="Kim M.K."/>
        </authorList>
    </citation>
    <scope>NUCLEOTIDE SEQUENCE [LARGE SCALE GENOMIC DNA]</scope>
    <source>
        <strain evidence="6 7">18JY8-7</strain>
    </source>
</reference>
<dbReference type="PANTHER" id="PTHR30249:SF3">
    <property type="entry name" value="MUREIN HYDROLASE EXPORT REGULATOR"/>
    <property type="match status" value="1"/>
</dbReference>
<evidence type="ECO:0000256" key="5">
    <source>
        <dbReference type="SAM" id="Phobius"/>
    </source>
</evidence>
<feature type="transmembrane region" description="Helical" evidence="5">
    <location>
        <begin position="86"/>
        <end position="107"/>
    </location>
</feature>
<evidence type="ECO:0000256" key="4">
    <source>
        <dbReference type="ARBA" id="ARBA00023136"/>
    </source>
</evidence>
<proteinExistence type="predicted"/>
<evidence type="ECO:0000313" key="7">
    <source>
        <dbReference type="Proteomes" id="UP000269097"/>
    </source>
</evidence>
<evidence type="ECO:0000256" key="2">
    <source>
        <dbReference type="ARBA" id="ARBA00022692"/>
    </source>
</evidence>
<name>A0A3G3K5P0_9BACL</name>
<keyword evidence="7" id="KW-1185">Reference proteome</keyword>
<dbReference type="KEGG" id="coh:EAV92_22005"/>
<feature type="transmembrane region" description="Helical" evidence="5">
    <location>
        <begin position="28"/>
        <end position="45"/>
    </location>
</feature>
<dbReference type="PANTHER" id="PTHR30249">
    <property type="entry name" value="PUTATIVE SEROTONIN TRANSPORTER"/>
    <property type="match status" value="1"/>
</dbReference>
<dbReference type="EMBL" id="CP033433">
    <property type="protein sequence ID" value="AYQ75774.1"/>
    <property type="molecule type" value="Genomic_DNA"/>
</dbReference>
<dbReference type="Pfam" id="PF04172">
    <property type="entry name" value="LrgB"/>
    <property type="match status" value="1"/>
</dbReference>
<comment type="subcellular location">
    <subcellularLocation>
        <location evidence="1">Membrane</location>
        <topology evidence="1">Multi-pass membrane protein</topology>
    </subcellularLocation>
</comment>
<feature type="transmembrane region" description="Helical" evidence="5">
    <location>
        <begin position="141"/>
        <end position="164"/>
    </location>
</feature>
<dbReference type="GO" id="GO:0016020">
    <property type="term" value="C:membrane"/>
    <property type="evidence" value="ECO:0007669"/>
    <property type="project" value="UniProtKB-SubCell"/>
</dbReference>